<dbReference type="Gene3D" id="3.40.630.30">
    <property type="match status" value="1"/>
</dbReference>
<accession>A0A139ID71</accession>
<dbReference type="AlphaFoldDB" id="A0A139ID71"/>
<reference evidence="3 4" key="1">
    <citation type="submission" date="2015-07" db="EMBL/GenBank/DDBJ databases">
        <title>Comparative genomics of the Sigatoka disease complex on banana suggests a link between parallel evolutionary changes in Pseudocercospora fijiensis and Pseudocercospora eumusae and increased virulence on the banana host.</title>
        <authorList>
            <person name="Chang T.-C."/>
            <person name="Salvucci A."/>
            <person name="Crous P.W."/>
            <person name="Stergiopoulos I."/>
        </authorList>
    </citation>
    <scope>NUCLEOTIDE SEQUENCE [LARGE SCALE GENOMIC DNA]</scope>
    <source>
        <strain evidence="3 4">CBS 116634</strain>
    </source>
</reference>
<comment type="caution">
    <text evidence="3">The sequence shown here is derived from an EMBL/GenBank/DDBJ whole genome shotgun (WGS) entry which is preliminary data.</text>
</comment>
<evidence type="ECO:0000256" key="1">
    <source>
        <dbReference type="ARBA" id="ARBA00022679"/>
    </source>
</evidence>
<dbReference type="Proteomes" id="UP000073492">
    <property type="component" value="Unassembled WGS sequence"/>
</dbReference>
<sequence length="174" mass="19464">MPPPFRMSVSVRPRLEEDLPECIEVLKRVYERDGYPVGVDGKYLPFLQNASIEHSWVAENDGSIVGHVAIGKASDKDVAVALWRQQFPEAEVIAVMERLFVDPKARGNGVAAKLIETAVNWSKETSVRLVLFVLLKDKNATALYERLGWTQFGTTTFCYGDGEQMKALCFVSPE</sequence>
<dbReference type="InterPro" id="IPR016181">
    <property type="entry name" value="Acyl_CoA_acyltransferase"/>
</dbReference>
<evidence type="ECO:0000313" key="3">
    <source>
        <dbReference type="EMBL" id="KXT12651.1"/>
    </source>
</evidence>
<dbReference type="Pfam" id="PF00583">
    <property type="entry name" value="Acetyltransf_1"/>
    <property type="match status" value="1"/>
</dbReference>
<feature type="domain" description="N-acetyltransferase" evidence="2">
    <location>
        <begin position="9"/>
        <end position="174"/>
    </location>
</feature>
<dbReference type="PANTHER" id="PTHR13947:SF37">
    <property type="entry name" value="LD18367P"/>
    <property type="match status" value="1"/>
</dbReference>
<keyword evidence="1" id="KW-0808">Transferase</keyword>
<evidence type="ECO:0000259" key="2">
    <source>
        <dbReference type="PROSITE" id="PS51186"/>
    </source>
</evidence>
<dbReference type="SUPFAM" id="SSF55729">
    <property type="entry name" value="Acyl-CoA N-acyltransferases (Nat)"/>
    <property type="match status" value="1"/>
</dbReference>
<dbReference type="GO" id="GO:0008080">
    <property type="term" value="F:N-acetyltransferase activity"/>
    <property type="evidence" value="ECO:0007669"/>
    <property type="project" value="InterPro"/>
</dbReference>
<gene>
    <name evidence="3" type="ORF">AC579_4496</name>
</gene>
<dbReference type="OrthoDB" id="66881at2759"/>
<dbReference type="PANTHER" id="PTHR13947">
    <property type="entry name" value="GNAT FAMILY N-ACETYLTRANSFERASE"/>
    <property type="match status" value="1"/>
</dbReference>
<dbReference type="InterPro" id="IPR050769">
    <property type="entry name" value="NAT_camello-type"/>
</dbReference>
<keyword evidence="4" id="KW-1185">Reference proteome</keyword>
<evidence type="ECO:0000313" key="4">
    <source>
        <dbReference type="Proteomes" id="UP000073492"/>
    </source>
</evidence>
<dbReference type="EMBL" id="LFZO01000144">
    <property type="protein sequence ID" value="KXT12651.1"/>
    <property type="molecule type" value="Genomic_DNA"/>
</dbReference>
<protein>
    <recommendedName>
        <fullName evidence="2">N-acetyltransferase domain-containing protein</fullName>
    </recommendedName>
</protein>
<dbReference type="InterPro" id="IPR000182">
    <property type="entry name" value="GNAT_dom"/>
</dbReference>
<name>A0A139ID71_9PEZI</name>
<organism evidence="3 4">
    <name type="scientific">Pseudocercospora musae</name>
    <dbReference type="NCBI Taxonomy" id="113226"/>
    <lineage>
        <taxon>Eukaryota</taxon>
        <taxon>Fungi</taxon>
        <taxon>Dikarya</taxon>
        <taxon>Ascomycota</taxon>
        <taxon>Pezizomycotina</taxon>
        <taxon>Dothideomycetes</taxon>
        <taxon>Dothideomycetidae</taxon>
        <taxon>Mycosphaerellales</taxon>
        <taxon>Mycosphaerellaceae</taxon>
        <taxon>Pseudocercospora</taxon>
    </lineage>
</organism>
<dbReference type="PROSITE" id="PS51186">
    <property type="entry name" value="GNAT"/>
    <property type="match status" value="1"/>
</dbReference>
<dbReference type="CDD" id="cd04301">
    <property type="entry name" value="NAT_SF"/>
    <property type="match status" value="1"/>
</dbReference>
<proteinExistence type="predicted"/>